<dbReference type="Pfam" id="PF12872">
    <property type="entry name" value="OST-HTH"/>
    <property type="match status" value="1"/>
</dbReference>
<dbReference type="EMBL" id="CM026426">
    <property type="protein sequence ID" value="KAG0572594.1"/>
    <property type="molecule type" value="Genomic_DNA"/>
</dbReference>
<sequence length="196" mass="21613">MMLSNVPAEYNKLFGRPLYLAEYNAQSLVHLFDKMKDTLVIKGDGTSKTLHLAKKEPGRVTNKYKPSSNRTSAPKGDKDKDTSEDSDPEGTVLPSKEVEKETNKIDFAADLLSKSSLLEVEKDSEKETFAGINSLSKRHLLDMDIDLHIDEEIVGQGNSISSDGNPASVDLKRNVDASKVETVVDVEEEDIKVESS</sequence>
<evidence type="ECO:0000313" key="4">
    <source>
        <dbReference type="Proteomes" id="UP000822688"/>
    </source>
</evidence>
<feature type="domain" description="HTH OST-type" evidence="2">
    <location>
        <begin position="1"/>
        <end position="56"/>
    </location>
</feature>
<reference evidence="3" key="1">
    <citation type="submission" date="2020-06" db="EMBL/GenBank/DDBJ databases">
        <title>WGS assembly of Ceratodon purpureus strain R40.</title>
        <authorList>
            <person name="Carey S.B."/>
            <person name="Jenkins J."/>
            <person name="Shu S."/>
            <person name="Lovell J.T."/>
            <person name="Sreedasyam A."/>
            <person name="Maumus F."/>
            <person name="Tiley G.P."/>
            <person name="Fernandez-Pozo N."/>
            <person name="Barry K."/>
            <person name="Chen C."/>
            <person name="Wang M."/>
            <person name="Lipzen A."/>
            <person name="Daum C."/>
            <person name="Saski C.A."/>
            <person name="Payton A.C."/>
            <person name="Mcbreen J.C."/>
            <person name="Conrad R.E."/>
            <person name="Kollar L.M."/>
            <person name="Olsson S."/>
            <person name="Huttunen S."/>
            <person name="Landis J.B."/>
            <person name="Wickett N.J."/>
            <person name="Johnson M.G."/>
            <person name="Rensing S.A."/>
            <person name="Grimwood J."/>
            <person name="Schmutz J."/>
            <person name="Mcdaniel S.F."/>
        </authorList>
    </citation>
    <scope>NUCLEOTIDE SEQUENCE</scope>
    <source>
        <strain evidence="3">R40</strain>
    </source>
</reference>
<accession>A0A8T0HNZ5</accession>
<dbReference type="InterPro" id="IPR025605">
    <property type="entry name" value="OST-HTH/LOTUS_dom"/>
</dbReference>
<proteinExistence type="predicted"/>
<dbReference type="CDD" id="cd08824">
    <property type="entry name" value="LOTUS"/>
    <property type="match status" value="1"/>
</dbReference>
<gene>
    <name evidence="3" type="ORF">KC19_VG108600</name>
</gene>
<dbReference type="Gene3D" id="3.30.420.610">
    <property type="entry name" value="LOTUS domain-like"/>
    <property type="match status" value="1"/>
</dbReference>
<name>A0A8T0HNZ5_CERPU</name>
<feature type="region of interest" description="Disordered" evidence="1">
    <location>
        <begin position="50"/>
        <end position="99"/>
    </location>
</feature>
<comment type="caution">
    <text evidence="3">The sequence shown here is derived from an EMBL/GenBank/DDBJ whole genome shotgun (WGS) entry which is preliminary data.</text>
</comment>
<evidence type="ECO:0000259" key="2">
    <source>
        <dbReference type="PROSITE" id="PS51644"/>
    </source>
</evidence>
<dbReference type="InterPro" id="IPR041966">
    <property type="entry name" value="LOTUS-like"/>
</dbReference>
<protein>
    <recommendedName>
        <fullName evidence="2">HTH OST-type domain-containing protein</fullName>
    </recommendedName>
</protein>
<evidence type="ECO:0000313" key="3">
    <source>
        <dbReference type="EMBL" id="KAG0572594.1"/>
    </source>
</evidence>
<keyword evidence="4" id="KW-1185">Reference proteome</keyword>
<dbReference type="PROSITE" id="PS51644">
    <property type="entry name" value="HTH_OST"/>
    <property type="match status" value="1"/>
</dbReference>
<dbReference type="AlphaFoldDB" id="A0A8T0HNZ5"/>
<dbReference type="Proteomes" id="UP000822688">
    <property type="component" value="Chromosome V"/>
</dbReference>
<organism evidence="3 4">
    <name type="scientific">Ceratodon purpureus</name>
    <name type="common">Fire moss</name>
    <name type="synonym">Dicranum purpureum</name>
    <dbReference type="NCBI Taxonomy" id="3225"/>
    <lineage>
        <taxon>Eukaryota</taxon>
        <taxon>Viridiplantae</taxon>
        <taxon>Streptophyta</taxon>
        <taxon>Embryophyta</taxon>
        <taxon>Bryophyta</taxon>
        <taxon>Bryophytina</taxon>
        <taxon>Bryopsida</taxon>
        <taxon>Dicranidae</taxon>
        <taxon>Pseudoditrichales</taxon>
        <taxon>Ditrichaceae</taxon>
        <taxon>Ceratodon</taxon>
    </lineage>
</organism>
<evidence type="ECO:0000256" key="1">
    <source>
        <dbReference type="SAM" id="MobiDB-lite"/>
    </source>
</evidence>